<evidence type="ECO:0000256" key="1">
    <source>
        <dbReference type="ARBA" id="ARBA00007358"/>
    </source>
</evidence>
<dbReference type="RefSeq" id="WP_386740178.1">
    <property type="nucleotide sequence ID" value="NZ_JBHSMG010000002.1"/>
</dbReference>
<dbReference type="EMBL" id="JBHSMG010000002">
    <property type="protein sequence ID" value="MFC5502486.1"/>
    <property type="molecule type" value="Genomic_DNA"/>
</dbReference>
<reference evidence="7" key="1">
    <citation type="journal article" date="2019" name="Int. J. Syst. Evol. Microbiol.">
        <title>The Global Catalogue of Microorganisms (GCM) 10K type strain sequencing project: providing services to taxonomists for standard genome sequencing and annotation.</title>
        <authorList>
            <consortium name="The Broad Institute Genomics Platform"/>
            <consortium name="The Broad Institute Genome Sequencing Center for Infectious Disease"/>
            <person name="Wu L."/>
            <person name="Ma J."/>
        </authorList>
    </citation>
    <scope>NUCLEOTIDE SEQUENCE [LARGE SCALE GENOMIC DNA]</scope>
    <source>
        <strain evidence="7">CGMCC 4.6997</strain>
    </source>
</reference>
<dbReference type="Gene3D" id="1.20.1090.10">
    <property type="entry name" value="Dehydroquinate synthase-like - alpha domain"/>
    <property type="match status" value="1"/>
</dbReference>
<keyword evidence="3" id="KW-0520">NAD</keyword>
<dbReference type="InterPro" id="IPR001670">
    <property type="entry name" value="ADH_Fe/GldA"/>
</dbReference>
<feature type="domain" description="Fe-containing alcohol dehydrogenase-like C-terminal" evidence="5">
    <location>
        <begin position="186"/>
        <end position="371"/>
    </location>
</feature>
<dbReference type="Pfam" id="PF25137">
    <property type="entry name" value="ADH_Fe_C"/>
    <property type="match status" value="1"/>
</dbReference>
<dbReference type="SUPFAM" id="SSF56796">
    <property type="entry name" value="Dehydroquinate synthase-like"/>
    <property type="match status" value="1"/>
</dbReference>
<proteinExistence type="inferred from homology"/>
<dbReference type="Proteomes" id="UP001596039">
    <property type="component" value="Unassembled WGS sequence"/>
</dbReference>
<dbReference type="PANTHER" id="PTHR11496:SF102">
    <property type="entry name" value="ALCOHOL DEHYDROGENASE 4"/>
    <property type="match status" value="1"/>
</dbReference>
<dbReference type="Gene3D" id="3.40.50.1970">
    <property type="match status" value="1"/>
</dbReference>
<dbReference type="InterPro" id="IPR056798">
    <property type="entry name" value="ADH_Fe_C"/>
</dbReference>
<dbReference type="Pfam" id="PF00465">
    <property type="entry name" value="Fe-ADH"/>
    <property type="match status" value="1"/>
</dbReference>
<keyword evidence="2" id="KW-0560">Oxidoreductase</keyword>
<dbReference type="InterPro" id="IPR039697">
    <property type="entry name" value="Alcohol_dehydrogenase_Fe"/>
</dbReference>
<accession>A0ABW0NPJ3</accession>
<dbReference type="PANTHER" id="PTHR11496">
    <property type="entry name" value="ALCOHOL DEHYDROGENASE"/>
    <property type="match status" value="1"/>
</dbReference>
<dbReference type="CDD" id="cd14861">
    <property type="entry name" value="Fe-ADH-like"/>
    <property type="match status" value="1"/>
</dbReference>
<protein>
    <submittedName>
        <fullName evidence="6">Iron-containing alcohol dehydrogenase</fullName>
    </submittedName>
</protein>
<sequence length="371" mass="38692">MSFIQYIARIQFGLESRLTIPHELELAGIRRPLIVADRGLEATGVLARAVEAIEGSHYPRFLDVPTPPTEEAVLAGLARYRAEGCDGVLAIGGGSAMDAGKAIALLATHQGPLVRFLARTGGSASIGRLAPIVAVPTTAGTGSEIGRGASVTLDDGEKGVFLSPQLVPVAAVCDPELTIGLPPRLTAATGIDAFTHAFEAFTSAAYNPPADAIALDAIARIRAMLPRAVSQGGDLEVRSEVMMGATEAAMTTWKGLGATHALSMPFDDLGLHHGTVVGVVLPHTVRSLRRAVPAERFERLCAALDSSPDGLEDDLLAFARSLGLPGGLAELGVDRGFLPTAAAIAETTPFNQTVPRRLSTAEYLQIAEAAW</sequence>
<name>A0ABW0NPJ3_9MICO</name>
<evidence type="ECO:0000259" key="4">
    <source>
        <dbReference type="Pfam" id="PF00465"/>
    </source>
</evidence>
<evidence type="ECO:0000256" key="3">
    <source>
        <dbReference type="ARBA" id="ARBA00023027"/>
    </source>
</evidence>
<evidence type="ECO:0000313" key="6">
    <source>
        <dbReference type="EMBL" id="MFC5502486.1"/>
    </source>
</evidence>
<comment type="similarity">
    <text evidence="1">Belongs to the iron-containing alcohol dehydrogenase family.</text>
</comment>
<gene>
    <name evidence="6" type="ORF">ACFPJ4_09575</name>
</gene>
<evidence type="ECO:0000259" key="5">
    <source>
        <dbReference type="Pfam" id="PF25137"/>
    </source>
</evidence>
<dbReference type="PROSITE" id="PS00913">
    <property type="entry name" value="ADH_IRON_1"/>
    <property type="match status" value="1"/>
</dbReference>
<evidence type="ECO:0000256" key="2">
    <source>
        <dbReference type="ARBA" id="ARBA00023002"/>
    </source>
</evidence>
<feature type="domain" description="Alcohol dehydrogenase iron-type/glycerol dehydrogenase GldA" evidence="4">
    <location>
        <begin position="9"/>
        <end position="175"/>
    </location>
</feature>
<dbReference type="InterPro" id="IPR018211">
    <property type="entry name" value="ADH_Fe_CS"/>
</dbReference>
<organism evidence="6 7">
    <name type="scientific">Lysinimonas soli</name>
    <dbReference type="NCBI Taxonomy" id="1074233"/>
    <lineage>
        <taxon>Bacteria</taxon>
        <taxon>Bacillati</taxon>
        <taxon>Actinomycetota</taxon>
        <taxon>Actinomycetes</taxon>
        <taxon>Micrococcales</taxon>
        <taxon>Microbacteriaceae</taxon>
        <taxon>Lysinimonas</taxon>
    </lineage>
</organism>
<comment type="caution">
    <text evidence="6">The sequence shown here is derived from an EMBL/GenBank/DDBJ whole genome shotgun (WGS) entry which is preliminary data.</text>
</comment>
<keyword evidence="7" id="KW-1185">Reference proteome</keyword>
<evidence type="ECO:0000313" key="7">
    <source>
        <dbReference type="Proteomes" id="UP001596039"/>
    </source>
</evidence>